<dbReference type="RefSeq" id="WP_010852472.1">
    <property type="nucleotide sequence ID" value="NZ_AQHR01000011.1"/>
</dbReference>
<dbReference type="STRING" id="1232681.ADIS_0320"/>
<organism evidence="1 2">
    <name type="scientific">Lunatimonas lonarensis</name>
    <dbReference type="NCBI Taxonomy" id="1232681"/>
    <lineage>
        <taxon>Bacteria</taxon>
        <taxon>Pseudomonadati</taxon>
        <taxon>Bacteroidota</taxon>
        <taxon>Cytophagia</taxon>
        <taxon>Cytophagales</taxon>
        <taxon>Cyclobacteriaceae</taxon>
    </lineage>
</organism>
<dbReference type="Proteomes" id="UP000013909">
    <property type="component" value="Unassembled WGS sequence"/>
</dbReference>
<gene>
    <name evidence="1" type="ORF">ADIS_0320</name>
</gene>
<evidence type="ECO:0000313" key="2">
    <source>
        <dbReference type="Proteomes" id="UP000013909"/>
    </source>
</evidence>
<name>R7ZYN0_9BACT</name>
<dbReference type="AlphaFoldDB" id="R7ZYN0"/>
<comment type="caution">
    <text evidence="1">The sequence shown here is derived from an EMBL/GenBank/DDBJ whole genome shotgun (WGS) entry which is preliminary data.</text>
</comment>
<dbReference type="EMBL" id="AQHR01000011">
    <property type="protein sequence ID" value="EON79211.1"/>
    <property type="molecule type" value="Genomic_DNA"/>
</dbReference>
<accession>R7ZYN0</accession>
<keyword evidence="2" id="KW-1185">Reference proteome</keyword>
<protein>
    <submittedName>
        <fullName evidence="1">Uncharacterized protein</fullName>
    </submittedName>
</protein>
<sequence>MARKTWIEKFRVDRQPEVKRTEKPFADIPENSLMLIATPQLVADYIREIPPGTFVDTPTIRRDLALTHGADHTCPVTTGIFLRIVAEAAFEEMLSGKPLEEITPFWRAIAPGSPTAKKLTFGQELIQQQRAKEQDEIEHDASDAH</sequence>
<dbReference type="OrthoDB" id="675048at2"/>
<proteinExistence type="predicted"/>
<evidence type="ECO:0000313" key="1">
    <source>
        <dbReference type="EMBL" id="EON79211.1"/>
    </source>
</evidence>
<reference evidence="1 2" key="1">
    <citation type="submission" date="2013-02" db="EMBL/GenBank/DDBJ databases">
        <title>A novel strain isolated from Lonar lake, Maharashtra, India.</title>
        <authorList>
            <person name="Singh A."/>
        </authorList>
    </citation>
    <scope>NUCLEOTIDE SEQUENCE [LARGE SCALE GENOMIC DNA]</scope>
    <source>
        <strain evidence="1 2">AK24</strain>
    </source>
</reference>